<evidence type="ECO:0000259" key="1">
    <source>
        <dbReference type="Pfam" id="PF14905"/>
    </source>
</evidence>
<dbReference type="Proteomes" id="UP000197277">
    <property type="component" value="Unassembled WGS sequence"/>
</dbReference>
<dbReference type="EMBL" id="NIRR01000054">
    <property type="protein sequence ID" value="OWP61569.1"/>
    <property type="molecule type" value="Genomic_DNA"/>
</dbReference>
<dbReference type="OrthoDB" id="905812at2"/>
<dbReference type="SUPFAM" id="SSF49464">
    <property type="entry name" value="Carboxypeptidase regulatory domain-like"/>
    <property type="match status" value="1"/>
</dbReference>
<dbReference type="RefSeq" id="WP_088465975.1">
    <property type="nucleotide sequence ID" value="NZ_NIRR01000054.1"/>
</dbReference>
<dbReference type="PANTHER" id="PTHR40980">
    <property type="entry name" value="PLUG DOMAIN-CONTAINING PROTEIN"/>
    <property type="match status" value="1"/>
</dbReference>
<dbReference type="SUPFAM" id="SSF56935">
    <property type="entry name" value="Porins"/>
    <property type="match status" value="1"/>
</dbReference>
<protein>
    <recommendedName>
        <fullName evidence="1">Outer membrane protein beta-barrel domain-containing protein</fullName>
    </recommendedName>
</protein>
<comment type="caution">
    <text evidence="2">The sequence shown here is derived from an EMBL/GenBank/DDBJ whole genome shotgun (WGS) entry which is preliminary data.</text>
</comment>
<dbReference type="Gene3D" id="2.170.130.10">
    <property type="entry name" value="TonB-dependent receptor, plug domain"/>
    <property type="match status" value="1"/>
</dbReference>
<keyword evidence="3" id="KW-1185">Reference proteome</keyword>
<evidence type="ECO:0000313" key="2">
    <source>
        <dbReference type="EMBL" id="OWP61569.1"/>
    </source>
</evidence>
<accession>A0A246FGB4</accession>
<evidence type="ECO:0000313" key="3">
    <source>
        <dbReference type="Proteomes" id="UP000197277"/>
    </source>
</evidence>
<dbReference type="InterPro" id="IPR008969">
    <property type="entry name" value="CarboxyPept-like_regulatory"/>
</dbReference>
<name>A0A246FGB4_9BACT</name>
<dbReference type="InterPro" id="IPR037066">
    <property type="entry name" value="Plug_dom_sf"/>
</dbReference>
<dbReference type="Pfam" id="PF14905">
    <property type="entry name" value="OMP_b-brl_3"/>
    <property type="match status" value="1"/>
</dbReference>
<gene>
    <name evidence="2" type="ORF">CDA63_18675</name>
</gene>
<proteinExistence type="predicted"/>
<dbReference type="InterPro" id="IPR041700">
    <property type="entry name" value="OMP_b-brl_3"/>
</dbReference>
<organism evidence="2 3">
    <name type="scientific">Hymenobacter amundsenii</name>
    <dbReference type="NCBI Taxonomy" id="2006685"/>
    <lineage>
        <taxon>Bacteria</taxon>
        <taxon>Pseudomonadati</taxon>
        <taxon>Bacteroidota</taxon>
        <taxon>Cytophagia</taxon>
        <taxon>Cytophagales</taxon>
        <taxon>Hymenobacteraceae</taxon>
        <taxon>Hymenobacter</taxon>
    </lineage>
</organism>
<reference evidence="2 3" key="1">
    <citation type="submission" date="2017-06" db="EMBL/GenBank/DDBJ databases">
        <title>Hymenobacter amundsenii sp. nov. isolated from regoliths in Antarctica.</title>
        <authorList>
            <person name="Sedlacek I."/>
            <person name="Kralova S."/>
            <person name="Pantucek R."/>
            <person name="Svec P."/>
            <person name="Holochova P."/>
            <person name="Stankova E."/>
            <person name="Vrbovska V."/>
            <person name="Busse H.-J."/>
        </authorList>
    </citation>
    <scope>NUCLEOTIDE SEQUENCE [LARGE SCALE GENOMIC DNA]</scope>
    <source>
        <strain evidence="2 3">CCM 8682</strain>
    </source>
</reference>
<dbReference type="AlphaFoldDB" id="A0A246FGB4"/>
<dbReference type="PANTHER" id="PTHR40980:SF4">
    <property type="entry name" value="TONB-DEPENDENT RECEPTOR-LIKE BETA-BARREL DOMAIN-CONTAINING PROTEIN"/>
    <property type="match status" value="1"/>
</dbReference>
<feature type="domain" description="Outer membrane protein beta-barrel" evidence="1">
    <location>
        <begin position="396"/>
        <end position="798"/>
    </location>
</feature>
<sequence length="825" mass="92253">MYLSRRQREIGIPISQQMRPILVVVLLLIQGANCFAQQIKGHVLSLSTKQPIPFASIALLNLKDSTLIASSYTDSLGRYQLNGIHQEAIIVHAASLGSRDKFTIIKVAELLVTTQFIVPDIYLETTSHQLANVAITADKPLIIRKSDRFVIDTNTGAITGNNVWDILKNTPLVTADEQAGLNLMGRQSAIVYVNGRKNNLSGDGLINYLKSLPAAALDNIELITSPGSNYDASGNGGIINLVLKKKITDGFQGRATFSDVQATYNTQRLNGNLNYRKNRLGLNASIYGNRIRQKFSENSSIIYKDGFGAYNENNTSRVEPKNFHGFNLNAEYSISKKQILGILVDFGLNQQDLVFTTNSVYKNIFTGRVDSSLQSVSGRKQQGHSINVSTNYHIETNTPGESLDISVDFLDYLQKFNQVNITTLVDKPGVTRDNHVSSLPQKINNYTLALDYSRLIKKTTKVDLGVRVYNTATDNDLYFGLITKDNTEVKDLSRSNYFKYDELVNAGYVSISKTLSPKIETKVGVRVERSVIKGNQFTNTHIFNNIYTNIFPSLYLGYSINKTDQLAYSLTSRINRPSFGQVNPFRFYQTPLIFTEGNPLLRPSQVFKNEITYVLRSKYTFIANHSYSTSEFSQFLLSPRENPGQINYKYINYGSATQMALAANVNINLLRKLLAVSATGVIGRVSYNGSVANNTINNSSLFAQINLNNKVTLSSKKQLFGFVACSFNSRQNIPLGERKAYYNIDIGARKSVKSFAMSLYVTDVLRSNINNAILDYQFTQNKFDNYYDNRSIQASISYEFGNDKVQANKKRNGSNSEIRNRTGNN</sequence>